<accession>A0ABR8J3R0</accession>
<feature type="compositionally biased region" description="Low complexity" evidence="2">
    <location>
        <begin position="110"/>
        <end position="128"/>
    </location>
</feature>
<dbReference type="CDD" id="cd09726">
    <property type="entry name" value="RAMP_I_III"/>
    <property type="match status" value="1"/>
</dbReference>
<dbReference type="EMBL" id="JACJTQ010000012">
    <property type="protein sequence ID" value="MBD2692127.1"/>
    <property type="molecule type" value="Genomic_DNA"/>
</dbReference>
<feature type="domain" description="CRISPR type III-associated protein" evidence="3">
    <location>
        <begin position="157"/>
        <end position="302"/>
    </location>
</feature>
<gene>
    <name evidence="4" type="ORF">H6G68_10215</name>
</gene>
<comment type="caution">
    <text evidence="4">The sequence shown here is derived from an EMBL/GenBank/DDBJ whole genome shotgun (WGS) entry which is preliminary data.</text>
</comment>
<keyword evidence="5" id="KW-1185">Reference proteome</keyword>
<evidence type="ECO:0000259" key="3">
    <source>
        <dbReference type="Pfam" id="PF03787"/>
    </source>
</evidence>
<protein>
    <recommendedName>
        <fullName evidence="3">CRISPR type III-associated protein domain-containing protein</fullName>
    </recommendedName>
</protein>
<evidence type="ECO:0000256" key="1">
    <source>
        <dbReference type="ARBA" id="ARBA00023118"/>
    </source>
</evidence>
<evidence type="ECO:0000313" key="5">
    <source>
        <dbReference type="Proteomes" id="UP000660381"/>
    </source>
</evidence>
<feature type="compositionally biased region" description="Polar residues" evidence="2">
    <location>
        <begin position="48"/>
        <end position="100"/>
    </location>
</feature>
<dbReference type="RefSeq" id="WP_190906549.1">
    <property type="nucleotide sequence ID" value="NZ_JACJTQ010000012.1"/>
</dbReference>
<sequence>MNQDNVPMMFRAQINSRSQLHHVDKNKGIHQDAHKWVNEWKKAFPKNLLTTNDNSTNENPANSSPVPRPQLRSQHSPQKFQNQNRQNHSSTARPNPNNLTFARPNRVNNPEISPTSSSTPSQEQPFQFPKFGSKVKTWEYTISWRLVSNSGQDETVIRPVINAKGFPYFPGASMKGAFRRACINVKQANRYCGEKLADGSSKPGILRFHGAYPIEIDGKNGFGWIEGLVDIIHRQDEKQVISDDLKDGAKAQISLHEVKLKFGISSIEELSEDEWQEIGKIWKKTLAMGLGSRVSSGYGYFREIEQESKTEISRNNLLLEVNLKGQGGTSQLIDRTKEFRPNMFKAALRGHTLRLLGGLTNEGTAKEITRELWGGFAGDGSIVGLLGVNFDFDSSTVLDRTDSRFYKLPKGVLKIFCMHRQIDDTKEKRLREIATVLIQFSMMFGGFGKSWRRICHKKFYPNYKRQIIGCHWEFLDNKVFYPIRELDDITKFINHTRNLLRTWIPEKQLVNYESNKQINTSTEPSQIPLKKPSNPMKNKGLIEPPKRPQNPNNQTTNPGIETGDIEIQKWREAWYSPKVQVWGRIAEDGESIAIDWLHREYRGQDKIRNPHVLAGSVGKTGKTGRIWHRMYPNFISSENGDISTEENFIELLTIFPDESQETKKFLQFLDEESLNADYGFKRIF</sequence>
<name>A0ABR8J3R0_9NOST</name>
<organism evidence="4 5">
    <name type="scientific">Anabaena catenula FACHB-362</name>
    <dbReference type="NCBI Taxonomy" id="2692877"/>
    <lineage>
        <taxon>Bacteria</taxon>
        <taxon>Bacillati</taxon>
        <taxon>Cyanobacteriota</taxon>
        <taxon>Cyanophyceae</taxon>
        <taxon>Nostocales</taxon>
        <taxon>Nostocaceae</taxon>
        <taxon>Anabaena</taxon>
    </lineage>
</organism>
<evidence type="ECO:0000256" key="2">
    <source>
        <dbReference type="SAM" id="MobiDB-lite"/>
    </source>
</evidence>
<feature type="region of interest" description="Disordered" evidence="2">
    <location>
        <begin position="517"/>
        <end position="561"/>
    </location>
</feature>
<dbReference type="InterPro" id="IPR005537">
    <property type="entry name" value="RAMP_III_fam"/>
</dbReference>
<feature type="compositionally biased region" description="Low complexity" evidence="2">
    <location>
        <begin position="549"/>
        <end position="558"/>
    </location>
</feature>
<dbReference type="Proteomes" id="UP000660381">
    <property type="component" value="Unassembled WGS sequence"/>
</dbReference>
<keyword evidence="1" id="KW-0051">Antiviral defense</keyword>
<evidence type="ECO:0000313" key="4">
    <source>
        <dbReference type="EMBL" id="MBD2692127.1"/>
    </source>
</evidence>
<feature type="region of interest" description="Disordered" evidence="2">
    <location>
        <begin position="48"/>
        <end position="128"/>
    </location>
</feature>
<proteinExistence type="predicted"/>
<reference evidence="4 5" key="1">
    <citation type="journal article" date="2020" name="ISME J.">
        <title>Comparative genomics reveals insights into cyanobacterial evolution and habitat adaptation.</title>
        <authorList>
            <person name="Chen M.Y."/>
            <person name="Teng W.K."/>
            <person name="Zhao L."/>
            <person name="Hu C.X."/>
            <person name="Zhou Y.K."/>
            <person name="Han B.P."/>
            <person name="Song L.R."/>
            <person name="Shu W.S."/>
        </authorList>
    </citation>
    <scope>NUCLEOTIDE SEQUENCE [LARGE SCALE GENOMIC DNA]</scope>
    <source>
        <strain evidence="4 5">FACHB-362</strain>
    </source>
</reference>
<dbReference type="Pfam" id="PF03787">
    <property type="entry name" value="RAMPs"/>
    <property type="match status" value="1"/>
</dbReference>